<feature type="transmembrane region" description="Helical" evidence="4">
    <location>
        <begin position="256"/>
        <end position="278"/>
    </location>
</feature>
<proteinExistence type="predicted"/>
<keyword evidence="3 4" id="KW-0472">Membrane</keyword>
<feature type="transmembrane region" description="Helical" evidence="4">
    <location>
        <begin position="346"/>
        <end position="371"/>
    </location>
</feature>
<feature type="transmembrane region" description="Helical" evidence="4">
    <location>
        <begin position="321"/>
        <end position="340"/>
    </location>
</feature>
<feature type="transmembrane region" description="Helical" evidence="4">
    <location>
        <begin position="88"/>
        <end position="107"/>
    </location>
</feature>
<dbReference type="InterPro" id="IPR020846">
    <property type="entry name" value="MFS_dom"/>
</dbReference>
<keyword evidence="7" id="KW-1185">Reference proteome</keyword>
<dbReference type="PANTHER" id="PTHR11360">
    <property type="entry name" value="MONOCARBOXYLATE TRANSPORTER"/>
    <property type="match status" value="1"/>
</dbReference>
<dbReference type="SUPFAM" id="SSF103473">
    <property type="entry name" value="MFS general substrate transporter"/>
    <property type="match status" value="1"/>
</dbReference>
<feature type="transmembrane region" description="Helical" evidence="4">
    <location>
        <begin position="412"/>
        <end position="432"/>
    </location>
</feature>
<evidence type="ECO:0000256" key="3">
    <source>
        <dbReference type="ARBA" id="ARBA00023136"/>
    </source>
</evidence>
<feature type="domain" description="Major facilitator superfamily (MFS) profile" evidence="5">
    <location>
        <begin position="49"/>
        <end position="437"/>
    </location>
</feature>
<feature type="transmembrane region" description="Helical" evidence="4">
    <location>
        <begin position="114"/>
        <end position="133"/>
    </location>
</feature>
<protein>
    <submittedName>
        <fullName evidence="6">MFS transporter</fullName>
    </submittedName>
</protein>
<name>A0A2S6FNB2_9PSED</name>
<dbReference type="InterPro" id="IPR036259">
    <property type="entry name" value="MFS_trans_sf"/>
</dbReference>
<reference evidence="7" key="1">
    <citation type="submission" date="2017-06" db="EMBL/GenBank/DDBJ databases">
        <authorList>
            <person name="Furmanczyk E.M."/>
        </authorList>
    </citation>
    <scope>NUCLEOTIDE SEQUENCE [LARGE SCALE GENOMIC DNA]</scope>
    <source>
        <strain evidence="7">AP3_16</strain>
    </source>
</reference>
<dbReference type="Proteomes" id="UP000238541">
    <property type="component" value="Unassembled WGS sequence"/>
</dbReference>
<feature type="transmembrane region" description="Helical" evidence="4">
    <location>
        <begin position="290"/>
        <end position="309"/>
    </location>
</feature>
<evidence type="ECO:0000256" key="1">
    <source>
        <dbReference type="ARBA" id="ARBA00022692"/>
    </source>
</evidence>
<dbReference type="InterPro" id="IPR050327">
    <property type="entry name" value="Proton-linked_MCT"/>
</dbReference>
<feature type="transmembrane region" description="Helical" evidence="4">
    <location>
        <begin position="206"/>
        <end position="225"/>
    </location>
</feature>
<feature type="transmembrane region" description="Helical" evidence="4">
    <location>
        <begin position="139"/>
        <end position="161"/>
    </location>
</feature>
<gene>
    <name evidence="6" type="ORF">CD175_11815</name>
</gene>
<evidence type="ECO:0000313" key="7">
    <source>
        <dbReference type="Proteomes" id="UP000238541"/>
    </source>
</evidence>
<feature type="transmembrane region" description="Helical" evidence="4">
    <location>
        <begin position="383"/>
        <end position="406"/>
    </location>
</feature>
<dbReference type="AlphaFoldDB" id="A0A2S6FNB2"/>
<evidence type="ECO:0000313" key="6">
    <source>
        <dbReference type="EMBL" id="PPK38974.1"/>
    </source>
</evidence>
<evidence type="ECO:0000259" key="5">
    <source>
        <dbReference type="PROSITE" id="PS50850"/>
    </source>
</evidence>
<dbReference type="InterPro" id="IPR011701">
    <property type="entry name" value="MFS"/>
</dbReference>
<feature type="transmembrane region" description="Helical" evidence="4">
    <location>
        <begin position="46"/>
        <end position="68"/>
    </location>
</feature>
<dbReference type="Pfam" id="PF07690">
    <property type="entry name" value="MFS_1"/>
    <property type="match status" value="1"/>
</dbReference>
<dbReference type="Gene3D" id="1.20.1250.20">
    <property type="entry name" value="MFS general substrate transporter like domains"/>
    <property type="match status" value="2"/>
</dbReference>
<evidence type="ECO:0000256" key="4">
    <source>
        <dbReference type="SAM" id="Phobius"/>
    </source>
</evidence>
<sequence>MNSSVGRFNKVRIQKTGSVLDIDAEATSFPGQVIGTRTSRSQREGWAIVLGLAVVLCIIFGTTLNSISVFTLPITSAFQCSNEQASRVATAFMFTMTLAMPLAGWLLDRVSPRPVMTVGALIAALGYLLASQSADIDQLTFAIAVSGIGVGTSTYVPAITIATRWIAFDRQGLAFGILLAGSSTGAVIFPMLLTDIIAVIGWRNTMQVVAGIIGLLCIPILLWAARTPESQSIANHQLATQLEGHGICQAMRMPRYWLWIAMQLLLLLSSIGVFIALVPYLVSTGYSAEHAAAFLAGTAVAALIGNFAFGMLSDRWGAKAILLIGTVFGVAGIFFLLAASDPVLGVGAITLFSLIWGSTFNLVNQFAPLLLVEAVGQRNFGSLLGIGNLIAGMGSAFSPTAVGYLVDVTHTYTVALLLCAALAVAALIPIALQRSTSS</sequence>
<feature type="transmembrane region" description="Helical" evidence="4">
    <location>
        <begin position="173"/>
        <end position="200"/>
    </location>
</feature>
<dbReference type="EMBL" id="NIRS01000003">
    <property type="protein sequence ID" value="PPK38974.1"/>
    <property type="molecule type" value="Genomic_DNA"/>
</dbReference>
<organism evidence="6 7">
    <name type="scientific">Pseudomonas laurylsulfatiphila</name>
    <dbReference type="NCBI Taxonomy" id="2011015"/>
    <lineage>
        <taxon>Bacteria</taxon>
        <taxon>Pseudomonadati</taxon>
        <taxon>Pseudomonadota</taxon>
        <taxon>Gammaproteobacteria</taxon>
        <taxon>Pseudomonadales</taxon>
        <taxon>Pseudomonadaceae</taxon>
        <taxon>Pseudomonas</taxon>
    </lineage>
</organism>
<keyword evidence="2 4" id="KW-1133">Transmembrane helix</keyword>
<accession>A0A2S6FNB2</accession>
<dbReference type="PANTHER" id="PTHR11360:SF290">
    <property type="entry name" value="MONOCARBOXYLATE MFS PERMEASE"/>
    <property type="match status" value="1"/>
</dbReference>
<dbReference type="PROSITE" id="PS50850">
    <property type="entry name" value="MFS"/>
    <property type="match status" value="1"/>
</dbReference>
<comment type="caution">
    <text evidence="6">The sequence shown here is derived from an EMBL/GenBank/DDBJ whole genome shotgun (WGS) entry which is preliminary data.</text>
</comment>
<keyword evidence="1 4" id="KW-0812">Transmembrane</keyword>
<evidence type="ECO:0000256" key="2">
    <source>
        <dbReference type="ARBA" id="ARBA00022989"/>
    </source>
</evidence>
<dbReference type="GO" id="GO:0022857">
    <property type="term" value="F:transmembrane transporter activity"/>
    <property type="evidence" value="ECO:0007669"/>
    <property type="project" value="InterPro"/>
</dbReference>